<reference evidence="1" key="1">
    <citation type="submission" date="2019-09" db="EMBL/GenBank/DDBJ databases">
        <title>Draft genome information of white flower Hibiscus syriacus.</title>
        <authorList>
            <person name="Kim Y.-M."/>
        </authorList>
    </citation>
    <scope>NUCLEOTIDE SEQUENCE [LARGE SCALE GENOMIC DNA]</scope>
    <source>
        <strain evidence="1">YM2019G1</strain>
    </source>
</reference>
<evidence type="ECO:0000313" key="1">
    <source>
        <dbReference type="EMBL" id="KAE8659756.1"/>
    </source>
</evidence>
<dbReference type="Proteomes" id="UP000436088">
    <property type="component" value="Unassembled WGS sequence"/>
</dbReference>
<dbReference type="OrthoDB" id="610799at2759"/>
<dbReference type="PANTHER" id="PTHR33647:SF22">
    <property type="entry name" value="GENOME ASSEMBLY, CHROMOSOME: A03"/>
    <property type="match status" value="1"/>
</dbReference>
<sequence>MGNCIRREKSFLADDEHWGSLESTRMDGDTDGEMNITEKEKEKLVCGKRDAKTREVKIIISKAELEHLMQKVDVQGLTLEQVLLARMVKSGGDVFVFDQPRSWKPVLQSIPEVN</sequence>
<comment type="caution">
    <text evidence="1">The sequence shown here is derived from an EMBL/GenBank/DDBJ whole genome shotgun (WGS) entry which is preliminary data.</text>
</comment>
<dbReference type="EMBL" id="VEPZ02001737">
    <property type="protein sequence ID" value="KAE8659756.1"/>
    <property type="molecule type" value="Genomic_DNA"/>
</dbReference>
<gene>
    <name evidence="1" type="ORF">F3Y22_tig00116962pilonHSYRG01022</name>
</gene>
<dbReference type="AlphaFoldDB" id="A0A6A2XC99"/>
<organism evidence="1 2">
    <name type="scientific">Hibiscus syriacus</name>
    <name type="common">Rose of Sharon</name>
    <dbReference type="NCBI Taxonomy" id="106335"/>
    <lineage>
        <taxon>Eukaryota</taxon>
        <taxon>Viridiplantae</taxon>
        <taxon>Streptophyta</taxon>
        <taxon>Embryophyta</taxon>
        <taxon>Tracheophyta</taxon>
        <taxon>Spermatophyta</taxon>
        <taxon>Magnoliopsida</taxon>
        <taxon>eudicotyledons</taxon>
        <taxon>Gunneridae</taxon>
        <taxon>Pentapetalae</taxon>
        <taxon>rosids</taxon>
        <taxon>malvids</taxon>
        <taxon>Malvales</taxon>
        <taxon>Malvaceae</taxon>
        <taxon>Malvoideae</taxon>
        <taxon>Hibiscus</taxon>
    </lineage>
</organism>
<name>A0A6A2XC99_HIBSY</name>
<protein>
    <submittedName>
        <fullName evidence="1">F11F12.2-like protein</fullName>
    </submittedName>
</protein>
<keyword evidence="2" id="KW-1185">Reference proteome</keyword>
<evidence type="ECO:0000313" key="2">
    <source>
        <dbReference type="Proteomes" id="UP000436088"/>
    </source>
</evidence>
<proteinExistence type="predicted"/>
<dbReference type="PANTHER" id="PTHR33647">
    <property type="entry name" value="OS01G0793900 PROTEIN"/>
    <property type="match status" value="1"/>
</dbReference>
<accession>A0A6A2XC99</accession>